<proteinExistence type="predicted"/>
<dbReference type="GO" id="GO:0003723">
    <property type="term" value="F:RNA binding"/>
    <property type="evidence" value="ECO:0007669"/>
    <property type="project" value="InterPro"/>
</dbReference>
<keyword evidence="4" id="KW-1185">Reference proteome</keyword>
<name>A0A1R3L733_ASPOF</name>
<dbReference type="InterPro" id="IPR046960">
    <property type="entry name" value="PPR_At4g14850-like_plant"/>
</dbReference>
<dbReference type="PANTHER" id="PTHR47926:SF386">
    <property type="entry name" value="PENTATRICOPEPTIDE REPEAT-CONTAINING PROTEIN"/>
    <property type="match status" value="1"/>
</dbReference>
<dbReference type="OMA" id="YKVEARM"/>
<sequence length="222" mass="24310">MYCACGSLRSGKRAFDATERKDLSTWTSMIGGYAMHGAQRRHEAGDRLFRCECVDGRSLMPDAPVFTSVLHACSHCGLVEKGIQIFKDMKDKYKVEARMEHYGAVVDLLGRAGLLGEAERVVRSMPFAPNRVVLGSLLHARGANGELEISEELEKELLRLEDGSGFYVGVSNVYAKEGRWDEVGKIRGKMKGKGLRKEGGFSLVEVGGGVEVVCNPPKANEV</sequence>
<dbReference type="EMBL" id="KV863486">
    <property type="protein sequence ID" value="ONK55403.1"/>
    <property type="molecule type" value="Genomic_DNA"/>
</dbReference>
<organism evidence="3 4">
    <name type="scientific">Asparagus officinalis</name>
    <name type="common">Garden asparagus</name>
    <dbReference type="NCBI Taxonomy" id="4686"/>
    <lineage>
        <taxon>Eukaryota</taxon>
        <taxon>Viridiplantae</taxon>
        <taxon>Streptophyta</taxon>
        <taxon>Embryophyta</taxon>
        <taxon>Tracheophyta</taxon>
        <taxon>Spermatophyta</taxon>
        <taxon>Magnoliopsida</taxon>
        <taxon>Liliopsida</taxon>
        <taxon>Asparagales</taxon>
        <taxon>Asparagaceae</taxon>
        <taxon>Asparagoideae</taxon>
        <taxon>Asparagus</taxon>
    </lineage>
</organism>
<accession>A0A1R3L733</accession>
<dbReference type="Gramene" id="ONK55403">
    <property type="protein sequence ID" value="ONK55403"/>
    <property type="gene ID" value="A4U43_UnF3870"/>
</dbReference>
<feature type="repeat" description="PPR" evidence="2">
    <location>
        <begin position="62"/>
        <end position="92"/>
    </location>
</feature>
<evidence type="ECO:0000256" key="1">
    <source>
        <dbReference type="ARBA" id="ARBA00022737"/>
    </source>
</evidence>
<keyword evidence="1" id="KW-0677">Repeat</keyword>
<dbReference type="GO" id="GO:0009451">
    <property type="term" value="P:RNA modification"/>
    <property type="evidence" value="ECO:0007669"/>
    <property type="project" value="InterPro"/>
</dbReference>
<dbReference type="InterPro" id="IPR011990">
    <property type="entry name" value="TPR-like_helical_dom_sf"/>
</dbReference>
<dbReference type="InterPro" id="IPR002885">
    <property type="entry name" value="PPR_rpt"/>
</dbReference>
<dbReference type="Pfam" id="PF01535">
    <property type="entry name" value="PPR"/>
    <property type="match status" value="3"/>
</dbReference>
<dbReference type="FunFam" id="1.25.40.10:FF:000090">
    <property type="entry name" value="Pentatricopeptide repeat-containing protein, chloroplastic"/>
    <property type="match status" value="1"/>
</dbReference>
<evidence type="ECO:0000313" key="4">
    <source>
        <dbReference type="Proteomes" id="UP000243459"/>
    </source>
</evidence>
<dbReference type="AlphaFoldDB" id="A0A1R3L733"/>
<reference evidence="4" key="1">
    <citation type="journal article" date="2017" name="Nat. Commun.">
        <title>The asparagus genome sheds light on the origin and evolution of a young Y chromosome.</title>
        <authorList>
            <person name="Harkess A."/>
            <person name="Zhou J."/>
            <person name="Xu C."/>
            <person name="Bowers J.E."/>
            <person name="Van der Hulst R."/>
            <person name="Ayyampalayam S."/>
            <person name="Mercati F."/>
            <person name="Riccardi P."/>
            <person name="McKain M.R."/>
            <person name="Kakrana A."/>
            <person name="Tang H."/>
            <person name="Ray J."/>
            <person name="Groenendijk J."/>
            <person name="Arikit S."/>
            <person name="Mathioni S.M."/>
            <person name="Nakano M."/>
            <person name="Shan H."/>
            <person name="Telgmann-Rauber A."/>
            <person name="Kanno A."/>
            <person name="Yue Z."/>
            <person name="Chen H."/>
            <person name="Li W."/>
            <person name="Chen Y."/>
            <person name="Xu X."/>
            <person name="Zhang Y."/>
            <person name="Luo S."/>
            <person name="Chen H."/>
            <person name="Gao J."/>
            <person name="Mao Z."/>
            <person name="Pires J.C."/>
            <person name="Luo M."/>
            <person name="Kudrna D."/>
            <person name="Wing R.A."/>
            <person name="Meyers B.C."/>
            <person name="Yi K."/>
            <person name="Kong H."/>
            <person name="Lavrijsen P."/>
            <person name="Sunseri F."/>
            <person name="Falavigna A."/>
            <person name="Ye Y."/>
            <person name="Leebens-Mack J.H."/>
            <person name="Chen G."/>
        </authorList>
    </citation>
    <scope>NUCLEOTIDE SEQUENCE [LARGE SCALE GENOMIC DNA]</scope>
    <source>
        <strain evidence="4">cv. DH0086</strain>
    </source>
</reference>
<dbReference type="InterPro" id="IPR046848">
    <property type="entry name" value="E_motif"/>
</dbReference>
<evidence type="ECO:0000256" key="2">
    <source>
        <dbReference type="PROSITE-ProRule" id="PRU00708"/>
    </source>
</evidence>
<evidence type="ECO:0008006" key="5">
    <source>
        <dbReference type="Google" id="ProtNLM"/>
    </source>
</evidence>
<dbReference type="NCBIfam" id="TIGR00756">
    <property type="entry name" value="PPR"/>
    <property type="match status" value="1"/>
</dbReference>
<dbReference type="Gene3D" id="1.25.40.10">
    <property type="entry name" value="Tetratricopeptide repeat domain"/>
    <property type="match status" value="1"/>
</dbReference>
<gene>
    <name evidence="3" type="ORF">A4U43_UnF3870</name>
</gene>
<dbReference type="PANTHER" id="PTHR47926">
    <property type="entry name" value="PENTATRICOPEPTIDE REPEAT-CONTAINING PROTEIN"/>
    <property type="match status" value="1"/>
</dbReference>
<protein>
    <recommendedName>
        <fullName evidence="5">Pentatricopeptide repeat-containing protein</fullName>
    </recommendedName>
</protein>
<dbReference type="Proteomes" id="UP000243459">
    <property type="component" value="Unassembled WGS sequence"/>
</dbReference>
<evidence type="ECO:0000313" key="3">
    <source>
        <dbReference type="EMBL" id="ONK55403.1"/>
    </source>
</evidence>
<dbReference type="PROSITE" id="PS51375">
    <property type="entry name" value="PPR"/>
    <property type="match status" value="1"/>
</dbReference>
<dbReference type="Pfam" id="PF20431">
    <property type="entry name" value="E_motif"/>
    <property type="match status" value="1"/>
</dbReference>